<dbReference type="EMBL" id="JAFMYW010000001">
    <property type="protein sequence ID" value="MBO0947396.1"/>
    <property type="molecule type" value="Genomic_DNA"/>
</dbReference>
<dbReference type="InterPro" id="IPR008984">
    <property type="entry name" value="SMAD_FHA_dom_sf"/>
</dbReference>
<sequence>MNPETASKQSITIGRGKANHIVVPTLSITEVHARVVRHPSREGDTYWLEDNNSSNGTYVNDFRIVRRRLQPDDQVRIGNQVLTYRRLIKAFSRNPDDYTREFAELEGIWEDYIALKEQLENRNLADQVSDLTVGVPLIGLALGRLLGAERSARKKRELAELEAQMTQVYACPKCGTPFPLTRDSSFRMLLQRSVNQKQGHCLAGCGAIWTI</sequence>
<accession>A0ABS3JBM4</accession>
<evidence type="ECO:0000313" key="3">
    <source>
        <dbReference type="Proteomes" id="UP000664628"/>
    </source>
</evidence>
<comment type="caution">
    <text evidence="2">The sequence shown here is derived from an EMBL/GenBank/DDBJ whole genome shotgun (WGS) entry which is preliminary data.</text>
</comment>
<name>A0ABS3JBM4_9BACT</name>
<dbReference type="InterPro" id="IPR000253">
    <property type="entry name" value="FHA_dom"/>
</dbReference>
<dbReference type="PROSITE" id="PS50006">
    <property type="entry name" value="FHA_DOMAIN"/>
    <property type="match status" value="1"/>
</dbReference>
<dbReference type="SMART" id="SM00240">
    <property type="entry name" value="FHA"/>
    <property type="match status" value="1"/>
</dbReference>
<organism evidence="2 3">
    <name type="scientific">Fibrella forsythiae</name>
    <dbReference type="NCBI Taxonomy" id="2817061"/>
    <lineage>
        <taxon>Bacteria</taxon>
        <taxon>Pseudomonadati</taxon>
        <taxon>Bacteroidota</taxon>
        <taxon>Cytophagia</taxon>
        <taxon>Cytophagales</taxon>
        <taxon>Spirosomataceae</taxon>
        <taxon>Fibrella</taxon>
    </lineage>
</organism>
<dbReference type="RefSeq" id="WP_207327311.1">
    <property type="nucleotide sequence ID" value="NZ_JAFMYW010000001.1"/>
</dbReference>
<feature type="domain" description="FHA" evidence="1">
    <location>
        <begin position="11"/>
        <end position="64"/>
    </location>
</feature>
<dbReference type="CDD" id="cd00060">
    <property type="entry name" value="FHA"/>
    <property type="match status" value="1"/>
</dbReference>
<dbReference type="Gene3D" id="2.60.200.20">
    <property type="match status" value="1"/>
</dbReference>
<evidence type="ECO:0000313" key="2">
    <source>
        <dbReference type="EMBL" id="MBO0947396.1"/>
    </source>
</evidence>
<dbReference type="SUPFAM" id="SSF49879">
    <property type="entry name" value="SMAD/FHA domain"/>
    <property type="match status" value="1"/>
</dbReference>
<protein>
    <submittedName>
        <fullName evidence="2">FHA domain-containing protein</fullName>
    </submittedName>
</protein>
<reference evidence="2 3" key="1">
    <citation type="submission" date="2021-03" db="EMBL/GenBank/DDBJ databases">
        <title>Fibrella sp. HMF5405 genome sequencing and assembly.</title>
        <authorList>
            <person name="Kang H."/>
            <person name="Kim H."/>
            <person name="Bae S."/>
            <person name="Joh K."/>
        </authorList>
    </citation>
    <scope>NUCLEOTIDE SEQUENCE [LARGE SCALE GENOMIC DNA]</scope>
    <source>
        <strain evidence="2 3">HMF5405</strain>
    </source>
</reference>
<gene>
    <name evidence="2" type="ORF">J2I46_02295</name>
</gene>
<dbReference type="Proteomes" id="UP000664628">
    <property type="component" value="Unassembled WGS sequence"/>
</dbReference>
<evidence type="ECO:0000259" key="1">
    <source>
        <dbReference type="PROSITE" id="PS50006"/>
    </source>
</evidence>
<keyword evidence="3" id="KW-1185">Reference proteome</keyword>
<dbReference type="Pfam" id="PF00498">
    <property type="entry name" value="FHA"/>
    <property type="match status" value="1"/>
</dbReference>
<proteinExistence type="predicted"/>